<dbReference type="FunFam" id="3.40.1390.30:FF:000004">
    <property type="entry name" value="NIF3-like protein 1"/>
    <property type="match status" value="1"/>
</dbReference>
<keyword evidence="7" id="KW-0007">Acetylation</keyword>
<proteinExistence type="inferred from homology"/>
<dbReference type="GO" id="GO:0005634">
    <property type="term" value="C:nucleus"/>
    <property type="evidence" value="ECO:0007669"/>
    <property type="project" value="UniProtKB-SubCell"/>
</dbReference>
<keyword evidence="11" id="KW-0479">Metal-binding</keyword>
<dbReference type="RefSeq" id="XP_018605335.1">
    <property type="nucleotide sequence ID" value="XM_018749819.2"/>
</dbReference>
<dbReference type="InterPro" id="IPR036069">
    <property type="entry name" value="DUF34/NIF3_sf"/>
</dbReference>
<dbReference type="SUPFAM" id="SSF102705">
    <property type="entry name" value="NIF3 (NGG1p interacting factor 3)-like"/>
    <property type="match status" value="1"/>
</dbReference>
<evidence type="ECO:0000256" key="9">
    <source>
        <dbReference type="ARBA" id="ARBA00059551"/>
    </source>
</evidence>
<evidence type="ECO:0000313" key="13">
    <source>
        <dbReference type="Proteomes" id="UP000694397"/>
    </source>
</evidence>
<reference evidence="12" key="2">
    <citation type="submission" date="2025-08" db="UniProtKB">
        <authorList>
            <consortium name="Ensembl"/>
        </authorList>
    </citation>
    <scope>IDENTIFICATION</scope>
</reference>
<dbReference type="GO" id="GO:0006355">
    <property type="term" value="P:regulation of DNA-templated transcription"/>
    <property type="evidence" value="ECO:0007669"/>
    <property type="project" value="UniProtKB-ARBA"/>
</dbReference>
<feature type="binding site" evidence="11">
    <location>
        <position position="417"/>
    </location>
    <ligand>
        <name>a divalent metal cation</name>
        <dbReference type="ChEBI" id="CHEBI:60240"/>
        <label>1</label>
    </ligand>
</feature>
<evidence type="ECO:0000256" key="5">
    <source>
        <dbReference type="ARBA" id="ARBA00022490"/>
    </source>
</evidence>
<dbReference type="NCBIfam" id="TIGR00486">
    <property type="entry name" value="YbgI_SA1388"/>
    <property type="match status" value="1"/>
</dbReference>
<protein>
    <recommendedName>
        <fullName evidence="4">NIF3-like protein 1</fullName>
    </recommendedName>
</protein>
<evidence type="ECO:0000256" key="1">
    <source>
        <dbReference type="ARBA" id="ARBA00004123"/>
    </source>
</evidence>
<evidence type="ECO:0000256" key="3">
    <source>
        <dbReference type="ARBA" id="ARBA00006964"/>
    </source>
</evidence>
<gene>
    <name evidence="12" type="primary">NIF3L1</name>
    <name evidence="12" type="synonym">nif3l1</name>
</gene>
<comment type="similarity">
    <text evidence="3">Belongs to the GTP cyclohydrolase I type 2/NIF3 family.</text>
</comment>
<dbReference type="PANTHER" id="PTHR13799:SF13">
    <property type="entry name" value="NIF3-LIKE PROTEIN 1"/>
    <property type="match status" value="1"/>
</dbReference>
<evidence type="ECO:0000256" key="10">
    <source>
        <dbReference type="ARBA" id="ARBA00062046"/>
    </source>
</evidence>
<sequence length="451" mass="48638">MPPGWLRTSVRVFPLAHGLANTFLPLCYSSSLSRTALARCATSLSLRPPHAKHSVSLFAPSPFPSVYVPGVKSCFSQFSPTFSLCPLTSPCHSFTQLSFISHSAQAMNLPDILEVLEQLAPLSLAEPWDNVGLLVEPSKPRLVQKILLTNDLTVSVMEEAEVMSCDLIISYHPLLFKPFKRLVQKDWKQQLAIRAVEAGIAIYSPHTALDSVKGGINDWLIGGVGSGSVSVLRQAVSSGPLCHKLEFTVRNHEELETVLSELGDRGTGVTFSAARPDSHAYSVRVSCCDSALTSVVQTLWQHSTPQQSLSILPVSKQPLLGCGVGRRGTLDEPISIETAVNRMKAHLGLKHLRLALGAQKTLESTVTTVAVCAGSGGSVLQGVTADLYITGEMSHHEVLDAVAAGTSVILTDHSNSERGFLSVLRERLSVHLDDSVSVQLSQKDRDPLEVM</sequence>
<reference evidence="12" key="3">
    <citation type="submission" date="2025-09" db="UniProtKB">
        <authorList>
            <consortium name="Ensembl"/>
        </authorList>
    </citation>
    <scope>IDENTIFICATION</scope>
</reference>
<dbReference type="InterPro" id="IPR002678">
    <property type="entry name" value="DUF34/NIF3"/>
</dbReference>
<keyword evidence="13" id="KW-1185">Reference proteome</keyword>
<comment type="subunit">
    <text evidence="10">Homodimer. Interacts with COPS2. Interacts with THOC7.</text>
</comment>
<accession>A0A8C9SL70</accession>
<feature type="binding site" evidence="11">
    <location>
        <position position="172"/>
    </location>
    <ligand>
        <name>a divalent metal cation</name>
        <dbReference type="ChEBI" id="CHEBI:60240"/>
        <label>1</label>
    </ligand>
</feature>
<organism evidence="12 13">
    <name type="scientific">Scleropages formosus</name>
    <name type="common">Asian bonytongue</name>
    <name type="synonym">Osteoglossum formosum</name>
    <dbReference type="NCBI Taxonomy" id="113540"/>
    <lineage>
        <taxon>Eukaryota</taxon>
        <taxon>Metazoa</taxon>
        <taxon>Chordata</taxon>
        <taxon>Craniata</taxon>
        <taxon>Vertebrata</taxon>
        <taxon>Euteleostomi</taxon>
        <taxon>Actinopterygii</taxon>
        <taxon>Neopterygii</taxon>
        <taxon>Teleostei</taxon>
        <taxon>Osteoglossocephala</taxon>
        <taxon>Osteoglossomorpha</taxon>
        <taxon>Osteoglossiformes</taxon>
        <taxon>Osteoglossidae</taxon>
        <taxon>Scleropages</taxon>
    </lineage>
</organism>
<comment type="function">
    <text evidence="9">May function as a transcriptional corepressor through its interaction with COPS2, negatively regulating the expression of genes involved in neuronal differentiation.</text>
</comment>
<dbReference type="OrthoDB" id="3345469at2759"/>
<dbReference type="KEGG" id="sfm:108933028"/>
<evidence type="ECO:0000256" key="2">
    <source>
        <dbReference type="ARBA" id="ARBA00004496"/>
    </source>
</evidence>
<name>A0A8C9SL70_SCLFO</name>
<keyword evidence="6" id="KW-0597">Phosphoprotein</keyword>
<evidence type="ECO:0000256" key="11">
    <source>
        <dbReference type="PIRSR" id="PIRSR602678-1"/>
    </source>
</evidence>
<dbReference type="Ensembl" id="ENSSFOT00015034507.2">
    <property type="protein sequence ID" value="ENSSFOP00015034128.1"/>
    <property type="gene ID" value="ENSSFOG00015021763.2"/>
</dbReference>
<keyword evidence="5" id="KW-0963">Cytoplasm</keyword>
<evidence type="ECO:0000256" key="4">
    <source>
        <dbReference type="ARBA" id="ARBA00019069"/>
    </source>
</evidence>
<keyword evidence="8" id="KW-0539">Nucleus</keyword>
<evidence type="ECO:0000256" key="6">
    <source>
        <dbReference type="ARBA" id="ARBA00022553"/>
    </source>
</evidence>
<dbReference type="Pfam" id="PF01784">
    <property type="entry name" value="DUF34_NIF3"/>
    <property type="match status" value="1"/>
</dbReference>
<dbReference type="CTD" id="60491"/>
<comment type="subcellular location">
    <subcellularLocation>
        <location evidence="2">Cytoplasm</location>
    </subcellularLocation>
    <subcellularLocation>
        <location evidence="1">Nucleus</location>
    </subcellularLocation>
</comment>
<dbReference type="GeneID" id="108933028"/>
<dbReference type="AlphaFoldDB" id="A0A8C9SL70"/>
<dbReference type="PANTHER" id="PTHR13799">
    <property type="entry name" value="NGG1 INTERACTING FACTOR 3"/>
    <property type="match status" value="1"/>
</dbReference>
<dbReference type="Gene3D" id="3.40.1390.30">
    <property type="entry name" value="NIF3 (NGG1p interacting factor 3)-like"/>
    <property type="match status" value="2"/>
</dbReference>
<dbReference type="Proteomes" id="UP000694397">
    <property type="component" value="Chromosome 20"/>
</dbReference>
<feature type="binding site" evidence="11">
    <location>
        <position position="413"/>
    </location>
    <ligand>
        <name>a divalent metal cation</name>
        <dbReference type="ChEBI" id="CHEBI:60240"/>
        <label>1</label>
    </ligand>
</feature>
<feature type="binding site" evidence="11">
    <location>
        <position position="210"/>
    </location>
    <ligand>
        <name>a divalent metal cation</name>
        <dbReference type="ChEBI" id="CHEBI:60240"/>
        <label>1</label>
    </ligand>
</feature>
<dbReference type="GO" id="GO:0046872">
    <property type="term" value="F:metal ion binding"/>
    <property type="evidence" value="ECO:0007669"/>
    <property type="project" value="UniProtKB-KW"/>
</dbReference>
<evidence type="ECO:0000313" key="12">
    <source>
        <dbReference type="Ensembl" id="ENSSFOP00015034128.1"/>
    </source>
</evidence>
<evidence type="ECO:0000256" key="8">
    <source>
        <dbReference type="ARBA" id="ARBA00023242"/>
    </source>
</evidence>
<dbReference type="FunFam" id="3.40.1390.30:FF:000001">
    <property type="entry name" value="GTP cyclohydrolase 1 type 2"/>
    <property type="match status" value="1"/>
</dbReference>
<dbReference type="GO" id="GO:0005739">
    <property type="term" value="C:mitochondrion"/>
    <property type="evidence" value="ECO:0007669"/>
    <property type="project" value="TreeGrafter"/>
</dbReference>
<evidence type="ECO:0000256" key="7">
    <source>
        <dbReference type="ARBA" id="ARBA00022990"/>
    </source>
</evidence>
<dbReference type="GeneTree" id="ENSGT00390000003590"/>
<reference evidence="12 13" key="1">
    <citation type="submission" date="2019-04" db="EMBL/GenBank/DDBJ databases">
        <authorList>
            <consortium name="Wellcome Sanger Institute Data Sharing"/>
        </authorList>
    </citation>
    <scope>NUCLEOTIDE SEQUENCE [LARGE SCALE GENOMIC DNA]</scope>
</reference>
<dbReference type="RefSeq" id="XP_018605334.1">
    <property type="nucleotide sequence ID" value="XM_018749818.2"/>
</dbReference>